<dbReference type="AlphaFoldDB" id="A0A2R7Z121"/>
<keyword evidence="1" id="KW-0732">Signal</keyword>
<keyword evidence="3" id="KW-1185">Reference proteome</keyword>
<organism evidence="2 3">
    <name type="scientific">Nocardioides currus</name>
    <dbReference type="NCBI Taxonomy" id="2133958"/>
    <lineage>
        <taxon>Bacteria</taxon>
        <taxon>Bacillati</taxon>
        <taxon>Actinomycetota</taxon>
        <taxon>Actinomycetes</taxon>
        <taxon>Propionibacteriales</taxon>
        <taxon>Nocardioidaceae</taxon>
        <taxon>Nocardioides</taxon>
    </lineage>
</organism>
<sequence length="217" mass="23025">MRFNRIIAGTVTAGLVGLVPVAVSSPASATDNLTTVTTVSSYTEVPITYGDTITLSSDVAASDGGSAYKGVVALQASTDGVNFATVATGENSYSSFEVKPTANTLYKVVYSGYTATSTYEDNYAPSESAPFAVTVKRKAVFKTPGLFLVGKIKPDFGGKKVILKKKKGKKYVAWKKVKTNKKGAFRVKAPNKSGFKFTVTIPGDAKFVGFTEAYQVY</sequence>
<feature type="signal peptide" evidence="1">
    <location>
        <begin position="1"/>
        <end position="29"/>
    </location>
</feature>
<evidence type="ECO:0000256" key="1">
    <source>
        <dbReference type="SAM" id="SignalP"/>
    </source>
</evidence>
<evidence type="ECO:0000313" key="3">
    <source>
        <dbReference type="Proteomes" id="UP000244867"/>
    </source>
</evidence>
<gene>
    <name evidence="2" type="ORF">C7S10_00820</name>
</gene>
<dbReference type="Proteomes" id="UP000244867">
    <property type="component" value="Unassembled WGS sequence"/>
</dbReference>
<dbReference type="EMBL" id="PYXZ01000001">
    <property type="protein sequence ID" value="PUA82328.1"/>
    <property type="molecule type" value="Genomic_DNA"/>
</dbReference>
<accession>A0A2R7Z121</accession>
<protein>
    <recommendedName>
        <fullName evidence="4">Bacterial Ig domain-containing protein</fullName>
    </recommendedName>
</protein>
<feature type="chain" id="PRO_5015357548" description="Bacterial Ig domain-containing protein" evidence="1">
    <location>
        <begin position="30"/>
        <end position="217"/>
    </location>
</feature>
<name>A0A2R7Z121_9ACTN</name>
<reference evidence="2 3" key="1">
    <citation type="submission" date="2018-03" db="EMBL/GenBank/DDBJ databases">
        <authorList>
            <person name="Keele B.F."/>
        </authorList>
    </citation>
    <scope>NUCLEOTIDE SEQUENCE [LARGE SCALE GENOMIC DNA]</scope>
    <source>
        <strain evidence="2 3">IB-3</strain>
    </source>
</reference>
<proteinExistence type="predicted"/>
<dbReference type="RefSeq" id="WP_108342515.1">
    <property type="nucleotide sequence ID" value="NZ_PYXZ01000001.1"/>
</dbReference>
<evidence type="ECO:0008006" key="4">
    <source>
        <dbReference type="Google" id="ProtNLM"/>
    </source>
</evidence>
<evidence type="ECO:0000313" key="2">
    <source>
        <dbReference type="EMBL" id="PUA82328.1"/>
    </source>
</evidence>
<dbReference type="OrthoDB" id="3788525at2"/>
<comment type="caution">
    <text evidence="2">The sequence shown here is derived from an EMBL/GenBank/DDBJ whole genome shotgun (WGS) entry which is preliminary data.</text>
</comment>